<name>A0A5D2E1T9_GOSDA</name>
<sequence length="131" mass="13563">MTTAPPQWTVVGAVPKGVLFCLKKHVLEDMPSQPENPRQKASPPWTVSTTGREGSDDASQGSGYGKSQCRHVLPLWCKVAGGAVSGGVRAEGAHGGGGGGVRREGDLGFSFFLNMSLGLELTGLICNGLVV</sequence>
<evidence type="ECO:0000256" key="1">
    <source>
        <dbReference type="SAM" id="MobiDB-lite"/>
    </source>
</evidence>
<organism evidence="2 3">
    <name type="scientific">Gossypium darwinii</name>
    <name type="common">Darwin's cotton</name>
    <name type="synonym">Gossypium barbadense var. darwinii</name>
    <dbReference type="NCBI Taxonomy" id="34276"/>
    <lineage>
        <taxon>Eukaryota</taxon>
        <taxon>Viridiplantae</taxon>
        <taxon>Streptophyta</taxon>
        <taxon>Embryophyta</taxon>
        <taxon>Tracheophyta</taxon>
        <taxon>Spermatophyta</taxon>
        <taxon>Magnoliopsida</taxon>
        <taxon>eudicotyledons</taxon>
        <taxon>Gunneridae</taxon>
        <taxon>Pentapetalae</taxon>
        <taxon>rosids</taxon>
        <taxon>malvids</taxon>
        <taxon>Malvales</taxon>
        <taxon>Malvaceae</taxon>
        <taxon>Malvoideae</taxon>
        <taxon>Gossypium</taxon>
    </lineage>
</organism>
<evidence type="ECO:0000313" key="3">
    <source>
        <dbReference type="Proteomes" id="UP000323506"/>
    </source>
</evidence>
<protein>
    <submittedName>
        <fullName evidence="2">Uncharacterized protein</fullName>
    </submittedName>
</protein>
<feature type="compositionally biased region" description="Polar residues" evidence="1">
    <location>
        <begin position="45"/>
        <end position="61"/>
    </location>
</feature>
<proteinExistence type="predicted"/>
<accession>A0A5D2E1T9</accession>
<dbReference type="AlphaFoldDB" id="A0A5D2E1T9"/>
<evidence type="ECO:0000313" key="2">
    <source>
        <dbReference type="EMBL" id="TYG87209.1"/>
    </source>
</evidence>
<gene>
    <name evidence="2" type="ORF">ES288_A13G195000v1</name>
</gene>
<keyword evidence="3" id="KW-1185">Reference proteome</keyword>
<reference evidence="2 3" key="1">
    <citation type="submission" date="2019-06" db="EMBL/GenBank/DDBJ databases">
        <title>WGS assembly of Gossypium darwinii.</title>
        <authorList>
            <person name="Chen Z.J."/>
            <person name="Sreedasyam A."/>
            <person name="Ando A."/>
            <person name="Song Q."/>
            <person name="De L."/>
            <person name="Hulse-Kemp A."/>
            <person name="Ding M."/>
            <person name="Ye W."/>
            <person name="Kirkbride R."/>
            <person name="Jenkins J."/>
            <person name="Plott C."/>
            <person name="Lovell J."/>
            <person name="Lin Y.-M."/>
            <person name="Vaughn R."/>
            <person name="Liu B."/>
            <person name="Li W."/>
            <person name="Simpson S."/>
            <person name="Scheffler B."/>
            <person name="Saski C."/>
            <person name="Grover C."/>
            <person name="Hu G."/>
            <person name="Conover J."/>
            <person name="Carlson J."/>
            <person name="Shu S."/>
            <person name="Boston L."/>
            <person name="Williams M."/>
            <person name="Peterson D."/>
            <person name="Mcgee K."/>
            <person name="Jones D."/>
            <person name="Wendel J."/>
            <person name="Stelly D."/>
            <person name="Grimwood J."/>
            <person name="Schmutz J."/>
        </authorList>
    </citation>
    <scope>NUCLEOTIDE SEQUENCE [LARGE SCALE GENOMIC DNA]</scope>
    <source>
        <strain evidence="2">1808015.09</strain>
    </source>
</reference>
<dbReference type="Proteomes" id="UP000323506">
    <property type="component" value="Chromosome A13"/>
</dbReference>
<feature type="region of interest" description="Disordered" evidence="1">
    <location>
        <begin position="30"/>
        <end position="67"/>
    </location>
</feature>
<dbReference type="EMBL" id="CM017700">
    <property type="protein sequence ID" value="TYG87209.1"/>
    <property type="molecule type" value="Genomic_DNA"/>
</dbReference>